<dbReference type="HOGENOM" id="CLU_2303589_0_0_6"/>
<name>A0A061JUH6_STUST</name>
<sequence length="100" mass="10617">MDTHNNPYAPPLATLTADESRRIEALAVCATWKRRFLAIAAVDRTCLCSRACPPLPDRGCGLSGTAGGCAHGIGIGSGERGALAISAWQVVLLLWLGWLW</sequence>
<dbReference type="AlphaFoldDB" id="A0A061JUH6"/>
<gene>
    <name evidence="1" type="ORF">B597_001185</name>
</gene>
<organism evidence="1 2">
    <name type="scientific">Stutzerimonas stutzeri KOS6</name>
    <dbReference type="NCBI Taxonomy" id="1218352"/>
    <lineage>
        <taxon>Bacteria</taxon>
        <taxon>Pseudomonadati</taxon>
        <taxon>Pseudomonadota</taxon>
        <taxon>Gammaproteobacteria</taxon>
        <taxon>Pseudomonadales</taxon>
        <taxon>Pseudomonadaceae</taxon>
        <taxon>Stutzerimonas</taxon>
    </lineage>
</organism>
<dbReference type="eggNOG" id="ENOG50348MI">
    <property type="taxonomic scope" value="Bacteria"/>
</dbReference>
<accession>A0A061JUH6</accession>
<comment type="caution">
    <text evidence="1">The sequence shown here is derived from an EMBL/GenBank/DDBJ whole genome shotgun (WGS) entry which is preliminary data.</text>
</comment>
<reference evidence="1 2" key="1">
    <citation type="journal article" date="2013" name="Genome Announc.">
        <title>Draft Genome of the Nitrogen-Fixing Bacterium Pseudomonas stutzeri Strain KOS6 Isolated from Industrial Hydrocarbon Sludge.</title>
        <authorList>
            <person name="Grigoryeva T.V."/>
            <person name="Laikov A.V."/>
            <person name="Naumova R.P."/>
            <person name="Manolov A.I."/>
            <person name="Larin A.K."/>
            <person name="Karpova I.Y."/>
            <person name="Semashko T.A."/>
            <person name="Alexeev D.G."/>
            <person name="Kostryukova E.S."/>
            <person name="Muller R."/>
            <person name="Govorun V.M."/>
        </authorList>
    </citation>
    <scope>NUCLEOTIDE SEQUENCE [LARGE SCALE GENOMIC DNA]</scope>
    <source>
        <strain evidence="1 2">KOS6</strain>
    </source>
</reference>
<protein>
    <submittedName>
        <fullName evidence="1">Uncharacterized protein</fullName>
    </submittedName>
</protein>
<dbReference type="RefSeq" id="WP_024162060.1">
    <property type="nucleotide sequence ID" value="NZ_KK020676.1"/>
</dbReference>
<dbReference type="EMBL" id="AMCZ02000001">
    <property type="protein sequence ID" value="EWC43371.1"/>
    <property type="molecule type" value="Genomic_DNA"/>
</dbReference>
<evidence type="ECO:0000313" key="1">
    <source>
        <dbReference type="EMBL" id="EWC43371.1"/>
    </source>
</evidence>
<proteinExistence type="predicted"/>
<dbReference type="Proteomes" id="UP000026923">
    <property type="component" value="Unassembled WGS sequence"/>
</dbReference>
<evidence type="ECO:0000313" key="2">
    <source>
        <dbReference type="Proteomes" id="UP000026923"/>
    </source>
</evidence>